<gene>
    <name evidence="1" type="ORF">K503DRAFT_819234</name>
</gene>
<keyword evidence="2" id="KW-1185">Reference proteome</keyword>
<protein>
    <submittedName>
        <fullName evidence="1">Uncharacterized protein</fullName>
    </submittedName>
</protein>
<proteinExistence type="predicted"/>
<dbReference type="EMBL" id="KV448317">
    <property type="protein sequence ID" value="OAX38024.1"/>
    <property type="molecule type" value="Genomic_DNA"/>
</dbReference>
<dbReference type="OrthoDB" id="2682275at2759"/>
<evidence type="ECO:0000313" key="2">
    <source>
        <dbReference type="Proteomes" id="UP000092154"/>
    </source>
</evidence>
<reference evidence="1 2" key="1">
    <citation type="submission" date="2016-06" db="EMBL/GenBank/DDBJ databases">
        <title>Comparative genomics of the ectomycorrhizal sister species Rhizopogon vinicolor and Rhizopogon vesiculosus (Basidiomycota: Boletales) reveals a divergence of the mating type B locus.</title>
        <authorList>
            <consortium name="DOE Joint Genome Institute"/>
            <person name="Mujic A.B."/>
            <person name="Kuo A."/>
            <person name="Tritt A."/>
            <person name="Lipzen A."/>
            <person name="Chen C."/>
            <person name="Johnson J."/>
            <person name="Sharma A."/>
            <person name="Barry K."/>
            <person name="Grigoriev I.V."/>
            <person name="Spatafora J.W."/>
        </authorList>
    </citation>
    <scope>NUCLEOTIDE SEQUENCE [LARGE SCALE GENOMIC DNA]</scope>
    <source>
        <strain evidence="1 2">AM-OR11-026</strain>
    </source>
</reference>
<sequence length="104" mass="11685">MHKTDLNFEGGTIVIQQVVEADLQGVLLNYLTSRDRFSPFYSTFWVWDDGSTTSRSWFISSPHQFFPDSISGHSFRAGGATSLVKWLIPHLCSQESCIPPCSNV</sequence>
<dbReference type="Proteomes" id="UP000092154">
    <property type="component" value="Unassembled WGS sequence"/>
</dbReference>
<dbReference type="STRING" id="1314800.A0A1B7MZJ9"/>
<accession>A0A1B7MZJ9</accession>
<organism evidence="1 2">
    <name type="scientific">Rhizopogon vinicolor AM-OR11-026</name>
    <dbReference type="NCBI Taxonomy" id="1314800"/>
    <lineage>
        <taxon>Eukaryota</taxon>
        <taxon>Fungi</taxon>
        <taxon>Dikarya</taxon>
        <taxon>Basidiomycota</taxon>
        <taxon>Agaricomycotina</taxon>
        <taxon>Agaricomycetes</taxon>
        <taxon>Agaricomycetidae</taxon>
        <taxon>Boletales</taxon>
        <taxon>Suillineae</taxon>
        <taxon>Rhizopogonaceae</taxon>
        <taxon>Rhizopogon</taxon>
    </lineage>
</organism>
<name>A0A1B7MZJ9_9AGAM</name>
<dbReference type="AlphaFoldDB" id="A0A1B7MZJ9"/>
<dbReference type="InParanoid" id="A0A1B7MZJ9"/>
<evidence type="ECO:0000313" key="1">
    <source>
        <dbReference type="EMBL" id="OAX38024.1"/>
    </source>
</evidence>